<keyword evidence="1" id="KW-0175">Coiled coil</keyword>
<keyword evidence="5" id="KW-1185">Reference proteome</keyword>
<accession>A0ABQ3V655</accession>
<evidence type="ECO:0000256" key="1">
    <source>
        <dbReference type="SAM" id="Coils"/>
    </source>
</evidence>
<organism evidence="4 5">
    <name type="scientific">Ktedonobacter robiniae</name>
    <dbReference type="NCBI Taxonomy" id="2778365"/>
    <lineage>
        <taxon>Bacteria</taxon>
        <taxon>Bacillati</taxon>
        <taxon>Chloroflexota</taxon>
        <taxon>Ktedonobacteria</taxon>
        <taxon>Ktedonobacterales</taxon>
        <taxon>Ktedonobacteraceae</taxon>
        <taxon>Ktedonobacter</taxon>
    </lineage>
</organism>
<sequence>MKTDKRDALGLANHLYNQLELGMQVADKAQLVRRAVPPTPAAAQLKGLIRHRYELVRESTQRKNKLIAICDEIFPEITLIFKDPNLPTALAMREHFPTPHALAIASFADLQEIRGKTRRLSNAKLLQLQQLAATSIGIKELVRQRSLVLEQSQLIQELQLLRGHIKQLENEIQTIVQQAREGQILCSMGVVLIQAGTIIASIGSILNFPNAGTLKSYFGWAPVRDQTGSSYDRSKLTPGGTRMMRHMMFLVVSRVIQRETEWAKLYDRLVQNNCPYNERTGERTGKKWVMGRVAGQMIETMYALLKTDAEALSKVRPGQDPPPPALYDPEIHRRHREGHYRSSKSSPRPNIIVLQPNPQQ</sequence>
<protein>
    <recommendedName>
        <fullName evidence="3">Transposase IS116/IS110/IS902 C-terminal domain-containing protein</fullName>
    </recommendedName>
</protein>
<feature type="coiled-coil region" evidence="1">
    <location>
        <begin position="151"/>
        <end position="185"/>
    </location>
</feature>
<dbReference type="Proteomes" id="UP000654345">
    <property type="component" value="Unassembled WGS sequence"/>
</dbReference>
<evidence type="ECO:0000313" key="4">
    <source>
        <dbReference type="EMBL" id="GHO60360.1"/>
    </source>
</evidence>
<evidence type="ECO:0000256" key="2">
    <source>
        <dbReference type="SAM" id="MobiDB-lite"/>
    </source>
</evidence>
<dbReference type="PANTHER" id="PTHR33055:SF13">
    <property type="entry name" value="TRANSPOSASE"/>
    <property type="match status" value="1"/>
</dbReference>
<comment type="caution">
    <text evidence="4">The sequence shown here is derived from an EMBL/GenBank/DDBJ whole genome shotgun (WGS) entry which is preliminary data.</text>
</comment>
<dbReference type="PANTHER" id="PTHR33055">
    <property type="entry name" value="TRANSPOSASE FOR INSERTION SEQUENCE ELEMENT IS1111A"/>
    <property type="match status" value="1"/>
</dbReference>
<proteinExistence type="predicted"/>
<reference evidence="4 5" key="1">
    <citation type="journal article" date="2021" name="Int. J. Syst. Evol. Microbiol.">
        <title>Reticulibacter mediterranei gen. nov., sp. nov., within the new family Reticulibacteraceae fam. nov., and Ktedonospora formicarum gen. nov., sp. nov., Ktedonobacter robiniae sp. nov., Dictyobacter formicarum sp. nov. and Dictyobacter arantiisoli sp. nov., belonging to the class Ktedonobacteria.</title>
        <authorList>
            <person name="Yabe S."/>
            <person name="Zheng Y."/>
            <person name="Wang C.M."/>
            <person name="Sakai Y."/>
            <person name="Abe K."/>
            <person name="Yokota A."/>
            <person name="Donadio S."/>
            <person name="Cavaletti L."/>
            <person name="Monciardini P."/>
        </authorList>
    </citation>
    <scope>NUCLEOTIDE SEQUENCE [LARGE SCALE GENOMIC DNA]</scope>
    <source>
        <strain evidence="4 5">SOSP1-30</strain>
    </source>
</reference>
<feature type="region of interest" description="Disordered" evidence="2">
    <location>
        <begin position="314"/>
        <end position="360"/>
    </location>
</feature>
<feature type="domain" description="Transposase IS116/IS110/IS902 C-terminal" evidence="3">
    <location>
        <begin position="189"/>
        <end position="266"/>
    </location>
</feature>
<name>A0ABQ3V655_9CHLR</name>
<evidence type="ECO:0000313" key="5">
    <source>
        <dbReference type="Proteomes" id="UP000654345"/>
    </source>
</evidence>
<dbReference type="InterPro" id="IPR047650">
    <property type="entry name" value="Transpos_IS110"/>
</dbReference>
<dbReference type="EMBL" id="BNJG01000005">
    <property type="protein sequence ID" value="GHO60360.1"/>
    <property type="molecule type" value="Genomic_DNA"/>
</dbReference>
<dbReference type="InterPro" id="IPR003346">
    <property type="entry name" value="Transposase_20"/>
</dbReference>
<dbReference type="Pfam" id="PF02371">
    <property type="entry name" value="Transposase_20"/>
    <property type="match status" value="1"/>
</dbReference>
<evidence type="ECO:0000259" key="3">
    <source>
        <dbReference type="Pfam" id="PF02371"/>
    </source>
</evidence>
<feature type="compositionally biased region" description="Basic residues" evidence="2">
    <location>
        <begin position="332"/>
        <end position="342"/>
    </location>
</feature>
<gene>
    <name evidence="4" type="ORF">KSB_88350</name>
</gene>